<dbReference type="AlphaFoldDB" id="A0A645DE89"/>
<comment type="caution">
    <text evidence="2">The sequence shown here is derived from an EMBL/GenBank/DDBJ whole genome shotgun (WGS) entry which is preliminary data.</text>
</comment>
<evidence type="ECO:0000313" key="2">
    <source>
        <dbReference type="EMBL" id="MPM87686.1"/>
    </source>
</evidence>
<feature type="compositionally biased region" description="Basic and acidic residues" evidence="1">
    <location>
        <begin position="42"/>
        <end position="51"/>
    </location>
</feature>
<name>A0A645DE89_9ZZZZ</name>
<feature type="compositionally biased region" description="Polar residues" evidence="1">
    <location>
        <begin position="52"/>
        <end position="61"/>
    </location>
</feature>
<organism evidence="2">
    <name type="scientific">bioreactor metagenome</name>
    <dbReference type="NCBI Taxonomy" id="1076179"/>
    <lineage>
        <taxon>unclassified sequences</taxon>
        <taxon>metagenomes</taxon>
        <taxon>ecological metagenomes</taxon>
    </lineage>
</organism>
<accession>A0A645DE89</accession>
<protein>
    <submittedName>
        <fullName evidence="2">Uncharacterized protein</fullName>
    </submittedName>
</protein>
<dbReference type="EMBL" id="VSSQ01035469">
    <property type="protein sequence ID" value="MPM87686.1"/>
    <property type="molecule type" value="Genomic_DNA"/>
</dbReference>
<evidence type="ECO:0000256" key="1">
    <source>
        <dbReference type="SAM" id="MobiDB-lite"/>
    </source>
</evidence>
<gene>
    <name evidence="2" type="ORF">SDC9_134786</name>
</gene>
<sequence>MLIREVIGEEASSSSGVITEDFDRGTVNGVVICNAISETIHEDGDGGDLHTTEGTNSTGLGHTSGEVASQEGGFIGLEGLTNNVGDGRIVGVIDDGEFDIGVGFSSSLGCISKQETDGHDQIAFLFNESVDVLLEIGNFFRLEVLTFDTQLGLCIGNTLPCGCIEGFVINTTGIGDLADLEFGLASCGSFGASGQDHSGHEQNCYNGKQLLGHWFSSYRE</sequence>
<feature type="region of interest" description="Disordered" evidence="1">
    <location>
        <begin position="42"/>
        <end position="62"/>
    </location>
</feature>
<proteinExistence type="predicted"/>
<reference evidence="2" key="1">
    <citation type="submission" date="2019-08" db="EMBL/GenBank/DDBJ databases">
        <authorList>
            <person name="Kucharzyk K."/>
            <person name="Murdoch R.W."/>
            <person name="Higgins S."/>
            <person name="Loffler F."/>
        </authorList>
    </citation>
    <scope>NUCLEOTIDE SEQUENCE</scope>
</reference>